<comment type="caution">
    <text evidence="1">The sequence shown here is derived from an EMBL/GenBank/DDBJ whole genome shotgun (WGS) entry which is preliminary data.</text>
</comment>
<reference evidence="1" key="1">
    <citation type="submission" date="2022-09" db="EMBL/GenBank/DDBJ databases">
        <title>A Global Phylogenomic Analysis of the Shiitake Genus Lentinula.</title>
        <authorList>
            <consortium name="DOE Joint Genome Institute"/>
            <person name="Sierra-Patev S."/>
            <person name="Min B."/>
            <person name="Naranjo-Ortiz M."/>
            <person name="Looney B."/>
            <person name="Konkel Z."/>
            <person name="Slot J.C."/>
            <person name="Sakamoto Y."/>
            <person name="Steenwyk J.L."/>
            <person name="Rokas A."/>
            <person name="Carro J."/>
            <person name="Camarero S."/>
            <person name="Ferreira P."/>
            <person name="Molpeceres G."/>
            <person name="Ruiz-Duenas F.J."/>
            <person name="Serrano A."/>
            <person name="Henrissat B."/>
            <person name="Drula E."/>
            <person name="Hughes K.W."/>
            <person name="Mata J.L."/>
            <person name="Ishikawa N.K."/>
            <person name="Vargas-Isla R."/>
            <person name="Ushijima S."/>
            <person name="Smith C.A."/>
            <person name="Ahrendt S."/>
            <person name="Andreopoulos W."/>
            <person name="He G."/>
            <person name="Labutti K."/>
            <person name="Lipzen A."/>
            <person name="Ng V."/>
            <person name="Riley R."/>
            <person name="Sandor L."/>
            <person name="Barry K."/>
            <person name="Martinez A.T."/>
            <person name="Xiao Y."/>
            <person name="Gibbons J.G."/>
            <person name="Terashima K."/>
            <person name="Grigoriev I.V."/>
            <person name="Hibbett D.S."/>
        </authorList>
    </citation>
    <scope>NUCLEOTIDE SEQUENCE</scope>
    <source>
        <strain evidence="1">TMI1499</strain>
    </source>
</reference>
<dbReference type="EMBL" id="MU795045">
    <property type="protein sequence ID" value="KAJ3811791.1"/>
    <property type="molecule type" value="Genomic_DNA"/>
</dbReference>
<evidence type="ECO:0000313" key="1">
    <source>
        <dbReference type="EMBL" id="KAJ3811791.1"/>
    </source>
</evidence>
<keyword evidence="2" id="KW-1185">Reference proteome</keyword>
<dbReference type="Proteomes" id="UP001163835">
    <property type="component" value="Unassembled WGS sequence"/>
</dbReference>
<accession>A0ACC1U5C3</accession>
<organism evidence="1 2">
    <name type="scientific">Lentinula aff. lateritia</name>
    <dbReference type="NCBI Taxonomy" id="2804960"/>
    <lineage>
        <taxon>Eukaryota</taxon>
        <taxon>Fungi</taxon>
        <taxon>Dikarya</taxon>
        <taxon>Basidiomycota</taxon>
        <taxon>Agaricomycotina</taxon>
        <taxon>Agaricomycetes</taxon>
        <taxon>Agaricomycetidae</taxon>
        <taxon>Agaricales</taxon>
        <taxon>Marasmiineae</taxon>
        <taxon>Omphalotaceae</taxon>
        <taxon>Lentinula</taxon>
    </lineage>
</organism>
<sequence>MSGRAWCLHKPIRIYTRQRVPQAKIIKAMRNALKEAQEQGLTTGVVRSLRTKVLGSKEESPALSGNAANAVAAASSVDKMAAQKRRDIFTKAKLKQLHDIVEAHKIVLTFYAKGGGKHGKHDAILDSKSSISAFSYIAIQLFEQSGNNRFTSRTEAGSLLETMSYALLPLIHILAQVQRPDLSSTSDNHTEVQLGQGDTQLYIDLQGSRDNIFTAIALYKKRSKKDSKENDVEE</sequence>
<evidence type="ECO:0000313" key="2">
    <source>
        <dbReference type="Proteomes" id="UP001163835"/>
    </source>
</evidence>
<name>A0ACC1U5C3_9AGAR</name>
<gene>
    <name evidence="1" type="ORF">F5876DRAFT_64480</name>
</gene>
<protein>
    <submittedName>
        <fullName evidence="1">Uncharacterized protein</fullName>
    </submittedName>
</protein>
<proteinExistence type="predicted"/>